<dbReference type="Proteomes" id="UP000324800">
    <property type="component" value="Unassembled WGS sequence"/>
</dbReference>
<reference evidence="1 2" key="1">
    <citation type="submission" date="2019-03" db="EMBL/GenBank/DDBJ databases">
        <title>Single cell metagenomics reveals metabolic interactions within the superorganism composed of flagellate Streblomastix strix and complex community of Bacteroidetes bacteria on its surface.</title>
        <authorList>
            <person name="Treitli S.C."/>
            <person name="Kolisko M."/>
            <person name="Husnik F."/>
            <person name="Keeling P."/>
            <person name="Hampl V."/>
        </authorList>
    </citation>
    <scope>NUCLEOTIDE SEQUENCE [LARGE SCALE GENOMIC DNA]</scope>
    <source>
        <strain evidence="1">ST1C</strain>
    </source>
</reference>
<organism evidence="1 2">
    <name type="scientific">Streblomastix strix</name>
    <dbReference type="NCBI Taxonomy" id="222440"/>
    <lineage>
        <taxon>Eukaryota</taxon>
        <taxon>Metamonada</taxon>
        <taxon>Preaxostyla</taxon>
        <taxon>Oxymonadida</taxon>
        <taxon>Streblomastigidae</taxon>
        <taxon>Streblomastix</taxon>
    </lineage>
</organism>
<protein>
    <submittedName>
        <fullName evidence="1">Uncharacterized protein</fullName>
    </submittedName>
</protein>
<gene>
    <name evidence="1" type="ORF">EZS28_003150</name>
</gene>
<sequence length="145" mass="16874">MDIDLMLRKWSLSFKYIKQFTQLGCIVDLITGLRTEPLTESGLKNLVCDIKPVTMSIKNYVITEVTANMTANVHLLSLPNQQKYGHFQRLLHQLEYEYLKLFICITQPTSVFYFRKMLEQQLALKILAIKTCKQPPVVETFQICL</sequence>
<comment type="caution">
    <text evidence="1">The sequence shown here is derived from an EMBL/GenBank/DDBJ whole genome shotgun (WGS) entry which is preliminary data.</text>
</comment>
<evidence type="ECO:0000313" key="2">
    <source>
        <dbReference type="Proteomes" id="UP000324800"/>
    </source>
</evidence>
<dbReference type="AlphaFoldDB" id="A0A5J4X3J5"/>
<accession>A0A5J4X3J5</accession>
<dbReference type="EMBL" id="SNRW01000408">
    <property type="protein sequence ID" value="KAA6401326.1"/>
    <property type="molecule type" value="Genomic_DNA"/>
</dbReference>
<evidence type="ECO:0000313" key="1">
    <source>
        <dbReference type="EMBL" id="KAA6401326.1"/>
    </source>
</evidence>
<proteinExistence type="predicted"/>
<name>A0A5J4X3J5_9EUKA</name>